<evidence type="ECO:0000256" key="2">
    <source>
        <dbReference type="PROSITE-ProRule" id="PRU00335"/>
    </source>
</evidence>
<dbReference type="GO" id="GO:0003700">
    <property type="term" value="F:DNA-binding transcription factor activity"/>
    <property type="evidence" value="ECO:0007669"/>
    <property type="project" value="TreeGrafter"/>
</dbReference>
<dbReference type="EMBL" id="CP003190">
    <property type="protein sequence ID" value="AGL85233.1"/>
    <property type="molecule type" value="Genomic_DNA"/>
</dbReference>
<feature type="domain" description="HTH tetR-type" evidence="3">
    <location>
        <begin position="58"/>
        <end position="118"/>
    </location>
</feature>
<dbReference type="InterPro" id="IPR009057">
    <property type="entry name" value="Homeodomain-like_sf"/>
</dbReference>
<keyword evidence="1 2" id="KW-0238">DNA-binding</keyword>
<name>A0A2C9ENJ3_PSEPH</name>
<protein>
    <submittedName>
        <fullName evidence="4">Transcriptional regulator, TetR family</fullName>
    </submittedName>
</protein>
<evidence type="ECO:0000259" key="3">
    <source>
        <dbReference type="PROSITE" id="PS50977"/>
    </source>
</evidence>
<gene>
    <name evidence="4" type="ORF">PFLCHA0_c34640</name>
</gene>
<reference evidence="5" key="1">
    <citation type="journal article" date="2014" name="Genome Announc.">
        <title>Full-genome sequence of the plant growth-promoting bacterium Pseudomonas protegens CHA0.</title>
        <authorList>
            <person name="Jousset A."/>
            <person name="Schuldes J."/>
            <person name="Keel C."/>
            <person name="Maurhofer M."/>
            <person name="Daniel R."/>
            <person name="Scheu S."/>
            <person name="Thuermer A."/>
        </authorList>
    </citation>
    <scope>NUCLEOTIDE SEQUENCE [LARGE SCALE GENOMIC DNA]</scope>
    <source>
        <strain evidence="5">DSM 19095 / LMG 27888 / CFBP 6595 / CHA0</strain>
    </source>
</reference>
<dbReference type="PANTHER" id="PTHR30055:SF223">
    <property type="entry name" value="HTH-TYPE TRANSCRIPTIONAL REGULATOR UIDR"/>
    <property type="match status" value="1"/>
</dbReference>
<dbReference type="HOGENOM" id="CLU_097922_0_0_6"/>
<sequence length="253" mass="27832">MGKDKKCVHGDYSHKRIALIAEDLYTFSKLRPITYLWYISMSSRQNTDASPRRRLTREQRLQQLMGVAWQIVREQGTEALTLGHLAEQAGVTKPVVYDHFDTRAVLLAALYQDYDQRQTALMEQALETASPTLAARADVIAASYMDCVQRQGREIPGVIAALASSPELEQTKREYEATFLETCRGALEPFANGAVIGAAGLRAMLGAAKALSHAATLGEISFGQAQEELCDTIVAMVERARARQRTPASGASR</sequence>
<evidence type="ECO:0000256" key="1">
    <source>
        <dbReference type="ARBA" id="ARBA00023125"/>
    </source>
</evidence>
<accession>A0A2C9ENJ3</accession>
<evidence type="ECO:0000313" key="4">
    <source>
        <dbReference type="EMBL" id="AGL85233.1"/>
    </source>
</evidence>
<dbReference type="SUPFAM" id="SSF46689">
    <property type="entry name" value="Homeodomain-like"/>
    <property type="match status" value="1"/>
</dbReference>
<dbReference type="KEGG" id="pprc:PFLCHA0_c34640"/>
<dbReference type="PRINTS" id="PR00455">
    <property type="entry name" value="HTHTETR"/>
</dbReference>
<feature type="DNA-binding region" description="H-T-H motif" evidence="2">
    <location>
        <begin position="81"/>
        <end position="100"/>
    </location>
</feature>
<dbReference type="Gene3D" id="1.10.357.10">
    <property type="entry name" value="Tetracycline Repressor, domain 2"/>
    <property type="match status" value="1"/>
</dbReference>
<dbReference type="PANTHER" id="PTHR30055">
    <property type="entry name" value="HTH-TYPE TRANSCRIPTIONAL REGULATOR RUTR"/>
    <property type="match status" value="1"/>
</dbReference>
<dbReference type="AlphaFoldDB" id="A0A2C9ENJ3"/>
<dbReference type="GO" id="GO:0000976">
    <property type="term" value="F:transcription cis-regulatory region binding"/>
    <property type="evidence" value="ECO:0007669"/>
    <property type="project" value="TreeGrafter"/>
</dbReference>
<dbReference type="InterPro" id="IPR050109">
    <property type="entry name" value="HTH-type_TetR-like_transc_reg"/>
</dbReference>
<proteinExistence type="predicted"/>
<evidence type="ECO:0000313" key="5">
    <source>
        <dbReference type="Proteomes" id="UP000013940"/>
    </source>
</evidence>
<dbReference type="Proteomes" id="UP000013940">
    <property type="component" value="Chromosome"/>
</dbReference>
<dbReference type="InterPro" id="IPR001647">
    <property type="entry name" value="HTH_TetR"/>
</dbReference>
<dbReference type="Pfam" id="PF00440">
    <property type="entry name" value="TetR_N"/>
    <property type="match status" value="1"/>
</dbReference>
<dbReference type="eggNOG" id="COG1309">
    <property type="taxonomic scope" value="Bacteria"/>
</dbReference>
<organism evidence="4 5">
    <name type="scientific">Pseudomonas protegens (strain DSM 19095 / LMG 27888 / CFBP 6595 / CHA0)</name>
    <dbReference type="NCBI Taxonomy" id="1124983"/>
    <lineage>
        <taxon>Bacteria</taxon>
        <taxon>Pseudomonadati</taxon>
        <taxon>Pseudomonadota</taxon>
        <taxon>Gammaproteobacteria</taxon>
        <taxon>Pseudomonadales</taxon>
        <taxon>Pseudomonadaceae</taxon>
        <taxon>Pseudomonas</taxon>
    </lineage>
</organism>
<dbReference type="PROSITE" id="PS50977">
    <property type="entry name" value="HTH_TETR_2"/>
    <property type="match status" value="1"/>
</dbReference>